<sequence length="610" mass="70308">MAAKFEIEKFNRSNFSLWKIKMRAILRKNNCLKAIGERHAEITDDKWNEIDGNVIADLHLTLAEWVLSSVAEEKRTKGIWDTLTKLYKAKSLHNNIFLKRRLYTLQMAETTTMTNHISTLKTLFLQLTMLGHKIEEIECAELLLQSLPNSYDQLIINLTNNMLTEYLVFNNVAAFVLEEKSRRKNKKDREWFHKYEPISGGSVYMGDDYALEIAGVGTVKIKMFDGTVRTIQEEMLGVFNQEKVRCISSIQGVQSAEAVHGDIHSINGVAERMNRTLTEKIRSMLRTASLPNSFWVETASTACYVVNRSASTAIRLKTSIEMWTRKPADYSHLHAFGCLVYVMYNVQERTKLDLKCRRYIFLGYADEVKGYRLWDPIAHKIVISRDVIFLDVKTAFLHGELEEGIYMLQPKGFAETGKENLVCMLNKSLYGLKQAPRCWYKRFDSFIMSLGYNILNSDHCAYYKRLEDIDFIILLLPDITQAVRVVSRYMANPGGEHWKTVKRILIYIRGSSDVALCYGGSKFTVRGYVDSDFAGDLDKRKSTTSYKFTLAGGARRKQYNNGKEEMMVWRHDWFSIKPPSGRIVEHVHACGKQLHVASMQLFDSWHKVVK</sequence>
<dbReference type="Proteomes" id="UP000829398">
    <property type="component" value="Chromosome 5"/>
</dbReference>
<evidence type="ECO:0000313" key="2">
    <source>
        <dbReference type="Proteomes" id="UP000829398"/>
    </source>
</evidence>
<accession>A0ACB8KFQ3</accession>
<evidence type="ECO:0000313" key="1">
    <source>
        <dbReference type="EMBL" id="KAH9753220.1"/>
    </source>
</evidence>
<comment type="caution">
    <text evidence="1">The sequence shown here is derived from an EMBL/GenBank/DDBJ whole genome shotgun (WGS) entry which is preliminary data.</text>
</comment>
<organism evidence="1 2">
    <name type="scientific">Citrus sinensis</name>
    <name type="common">Sweet orange</name>
    <name type="synonym">Citrus aurantium var. sinensis</name>
    <dbReference type="NCBI Taxonomy" id="2711"/>
    <lineage>
        <taxon>Eukaryota</taxon>
        <taxon>Viridiplantae</taxon>
        <taxon>Streptophyta</taxon>
        <taxon>Embryophyta</taxon>
        <taxon>Tracheophyta</taxon>
        <taxon>Spermatophyta</taxon>
        <taxon>Magnoliopsida</taxon>
        <taxon>eudicotyledons</taxon>
        <taxon>Gunneridae</taxon>
        <taxon>Pentapetalae</taxon>
        <taxon>rosids</taxon>
        <taxon>malvids</taxon>
        <taxon>Sapindales</taxon>
        <taxon>Rutaceae</taxon>
        <taxon>Aurantioideae</taxon>
        <taxon>Citrus</taxon>
    </lineage>
</organism>
<dbReference type="EMBL" id="CM039174">
    <property type="protein sequence ID" value="KAH9753220.1"/>
    <property type="molecule type" value="Genomic_DNA"/>
</dbReference>
<reference evidence="2" key="1">
    <citation type="journal article" date="2023" name="Hortic. Res.">
        <title>A chromosome-level phased genome enabling allele-level studies in sweet orange: a case study on citrus Huanglongbing tolerance.</title>
        <authorList>
            <person name="Wu B."/>
            <person name="Yu Q."/>
            <person name="Deng Z."/>
            <person name="Duan Y."/>
            <person name="Luo F."/>
            <person name="Gmitter F. Jr."/>
        </authorList>
    </citation>
    <scope>NUCLEOTIDE SEQUENCE [LARGE SCALE GENOMIC DNA]</scope>
    <source>
        <strain evidence="2">cv. Valencia</strain>
    </source>
</reference>
<gene>
    <name evidence="1" type="ORF">KPL71_014996</name>
</gene>
<name>A0ACB8KFQ3_CITSI</name>
<proteinExistence type="predicted"/>
<keyword evidence="2" id="KW-1185">Reference proteome</keyword>
<protein>
    <submittedName>
        <fullName evidence="1">Integrase catalytic domain-containing protein</fullName>
    </submittedName>
</protein>